<reference evidence="5" key="1">
    <citation type="submission" date="2021-05" db="EMBL/GenBank/DDBJ databases">
        <authorList>
            <person name="Alioto T."/>
            <person name="Alioto T."/>
            <person name="Gomez Garrido J."/>
        </authorList>
    </citation>
    <scope>NUCLEOTIDE SEQUENCE</scope>
</reference>
<dbReference type="SUPFAM" id="SSF47923">
    <property type="entry name" value="Ypt/Rab-GAP domain of gyp1p"/>
    <property type="match status" value="2"/>
</dbReference>
<dbReference type="EMBL" id="HBUF01571205">
    <property type="protein sequence ID" value="CAG6766632.1"/>
    <property type="molecule type" value="Transcribed_RNA"/>
</dbReference>
<dbReference type="GO" id="GO:0005096">
    <property type="term" value="F:GTPase activator activity"/>
    <property type="evidence" value="ECO:0007669"/>
    <property type="project" value="UniProtKB-KW"/>
</dbReference>
<keyword evidence="1" id="KW-0343">GTPase activation</keyword>
<dbReference type="FunFam" id="1.10.472.80:FF:000029">
    <property type="entry name" value="Growth hormone-regulated TBC protein 1"/>
    <property type="match status" value="1"/>
</dbReference>
<dbReference type="SMART" id="SM00164">
    <property type="entry name" value="TBC"/>
    <property type="match status" value="1"/>
</dbReference>
<sequence length="380" mass="44448">MKFSFFQILLQKYYKLKTSGSRTKRSEIDEYGFKRNETFDYAAYETFMSEYIGVLAKRAKKWTGILPLFTAKNNPAWAKSKKVKRYLRKGIPIDHRPQIWMIISNAAELKKSIHQARHYGTGGYYAFMLNNKILDPDIGETIRTDLPRTFPENIFFRNSLEHQQQLSRILKVFALDEKDIGYCQGLNYIAALILLVTKHEENTYWIFRSVVNKYFSDYYTKTLTGVVRDIDVLSELVRIKMPHLYDHIAKVGVPWPVIATKWFICMFADVLPVETVLRIWDCLFVEGPKILFRVALTLLKLNERALLDCDDFSTLVDCMKSMTRAPAVLNCHSFMSQIFKIPGTLKRSTIDTLRTEVEKKLSQERLKQKRMSVKTTIRDR</sequence>
<comment type="function">
    <text evidence="2">May act as a GTPase-activating protein for Rab family protein(s).</text>
</comment>
<feature type="domain" description="Rab-GAP TBC" evidence="4">
    <location>
        <begin position="90"/>
        <end position="287"/>
    </location>
</feature>
<dbReference type="PANTHER" id="PTHR47219:SF10">
    <property type="entry name" value="GROWTH HORMONE-REGULATED TBC PROTEIN 1"/>
    <property type="match status" value="1"/>
</dbReference>
<evidence type="ECO:0000256" key="3">
    <source>
        <dbReference type="ARBA" id="ARBA00070878"/>
    </source>
</evidence>
<dbReference type="PROSITE" id="PS50086">
    <property type="entry name" value="TBC_RABGAP"/>
    <property type="match status" value="1"/>
</dbReference>
<organism evidence="5">
    <name type="scientific">Cacopsylla melanoneura</name>
    <dbReference type="NCBI Taxonomy" id="428564"/>
    <lineage>
        <taxon>Eukaryota</taxon>
        <taxon>Metazoa</taxon>
        <taxon>Ecdysozoa</taxon>
        <taxon>Arthropoda</taxon>
        <taxon>Hexapoda</taxon>
        <taxon>Insecta</taxon>
        <taxon>Pterygota</taxon>
        <taxon>Neoptera</taxon>
        <taxon>Paraneoptera</taxon>
        <taxon>Hemiptera</taxon>
        <taxon>Sternorrhyncha</taxon>
        <taxon>Psylloidea</taxon>
        <taxon>Psyllidae</taxon>
        <taxon>Psyllinae</taxon>
        <taxon>Cacopsylla</taxon>
    </lineage>
</organism>
<evidence type="ECO:0000313" key="5">
    <source>
        <dbReference type="EMBL" id="CAG6766632.1"/>
    </source>
</evidence>
<accession>A0A8D9EUY4</accession>
<dbReference type="PANTHER" id="PTHR47219">
    <property type="entry name" value="RAB GTPASE-ACTIVATING PROTEIN 1-LIKE"/>
    <property type="match status" value="1"/>
</dbReference>
<dbReference type="Gene3D" id="1.10.8.270">
    <property type="entry name" value="putative rabgap domain of human tbc1 domain family member 14 like domains"/>
    <property type="match status" value="1"/>
</dbReference>
<dbReference type="Gene3D" id="1.10.472.80">
    <property type="entry name" value="Ypt/Rab-GAP domain of gyp1p, domain 3"/>
    <property type="match status" value="1"/>
</dbReference>
<dbReference type="GO" id="GO:0031267">
    <property type="term" value="F:small GTPase binding"/>
    <property type="evidence" value="ECO:0007669"/>
    <property type="project" value="TreeGrafter"/>
</dbReference>
<dbReference type="InterPro" id="IPR000195">
    <property type="entry name" value="Rab-GAP-TBC_dom"/>
</dbReference>
<dbReference type="AlphaFoldDB" id="A0A8D9EUY4"/>
<proteinExistence type="predicted"/>
<evidence type="ECO:0000256" key="2">
    <source>
        <dbReference type="ARBA" id="ARBA00043879"/>
    </source>
</evidence>
<dbReference type="InterPro" id="IPR050302">
    <property type="entry name" value="Rab_GAP_TBC_domain"/>
</dbReference>
<evidence type="ECO:0000256" key="1">
    <source>
        <dbReference type="ARBA" id="ARBA00022468"/>
    </source>
</evidence>
<protein>
    <recommendedName>
        <fullName evidence="3">Growth hormone-regulated TBC protein 1</fullName>
    </recommendedName>
</protein>
<evidence type="ECO:0000259" key="4">
    <source>
        <dbReference type="PROSITE" id="PS50086"/>
    </source>
</evidence>
<dbReference type="Pfam" id="PF00566">
    <property type="entry name" value="RabGAP-TBC"/>
    <property type="match status" value="1"/>
</dbReference>
<dbReference type="InterPro" id="IPR035969">
    <property type="entry name" value="Rab-GAP_TBC_sf"/>
</dbReference>
<dbReference type="FunFam" id="1.10.8.270:FF:000016">
    <property type="entry name" value="TBC1 domain family member 2A"/>
    <property type="match status" value="1"/>
</dbReference>
<name>A0A8D9EUY4_9HEMI</name>